<dbReference type="RefSeq" id="WP_054968228.1">
    <property type="nucleotide sequence ID" value="NZ_LJCO01000028.1"/>
</dbReference>
<dbReference type="PANTHER" id="PTHR35007:SF2">
    <property type="entry name" value="PILUS ASSEMBLE PROTEIN"/>
    <property type="match status" value="1"/>
</dbReference>
<dbReference type="PATRIC" id="fig|471514.4.peg.5066"/>
<protein>
    <recommendedName>
        <fullName evidence="4">Type II secretion system protein GspF domain-containing protein</fullName>
    </recommendedName>
</protein>
<feature type="transmembrane region" description="Helical" evidence="1">
    <location>
        <begin position="257"/>
        <end position="278"/>
    </location>
</feature>
<dbReference type="Proteomes" id="UP000050482">
    <property type="component" value="Unassembled WGS sequence"/>
</dbReference>
<dbReference type="PANTHER" id="PTHR35007">
    <property type="entry name" value="INTEGRAL MEMBRANE PROTEIN-RELATED"/>
    <property type="match status" value="1"/>
</dbReference>
<keyword evidence="3" id="KW-1185">Reference proteome</keyword>
<feature type="transmembrane region" description="Helical" evidence="1">
    <location>
        <begin position="6"/>
        <end position="24"/>
    </location>
</feature>
<comment type="caution">
    <text evidence="2">The sequence shown here is derived from an EMBL/GenBank/DDBJ whole genome shotgun (WGS) entry which is preliminary data.</text>
</comment>
<gene>
    <name evidence="2" type="ORF">AN477_05755</name>
</gene>
<accession>A0A0P9CFZ1</accession>
<keyword evidence="1" id="KW-1133">Transmembrane helix</keyword>
<keyword evidence="1" id="KW-0812">Transmembrane</keyword>
<evidence type="ECO:0000256" key="1">
    <source>
        <dbReference type="SAM" id="Phobius"/>
    </source>
</evidence>
<dbReference type="OrthoDB" id="2371904at2"/>
<feature type="transmembrane region" description="Helical" evidence="1">
    <location>
        <begin position="102"/>
        <end position="119"/>
    </location>
</feature>
<sequence length="309" mass="35932">MNILAGARIFGVLVTMALALWAMGRELRNIEWRHRIRVVMEERPEKEGYVGNLWRLYMLRIRTHRIRTHRMMLDKPFKAQTVSIHVLGLFLLFFVITLLLHYFFVVGLFVSGGLSLFLYEKVWGSRARKRREEITAAWLYEAVPIAVHVMTATKRLDQAIHRMTQMTHHPHLKGKLAQLSELISAPQFATPEDAFLFWANNMGIRDIEYFALATKEAKKYNVPIEQLWIDMADLLGKDLEFKRTIRAQTAHHRSGGYIFYGMLAGTFLIAYPFTAKFMTDTTSFLFWAVIGVMTIGLYLIMRESQRIDA</sequence>
<organism evidence="2 3">
    <name type="scientific">Alicyclobacillus ferrooxydans</name>
    <dbReference type="NCBI Taxonomy" id="471514"/>
    <lineage>
        <taxon>Bacteria</taxon>
        <taxon>Bacillati</taxon>
        <taxon>Bacillota</taxon>
        <taxon>Bacilli</taxon>
        <taxon>Bacillales</taxon>
        <taxon>Alicyclobacillaceae</taxon>
        <taxon>Alicyclobacillus</taxon>
    </lineage>
</organism>
<proteinExistence type="predicted"/>
<evidence type="ECO:0000313" key="2">
    <source>
        <dbReference type="EMBL" id="KPV44700.1"/>
    </source>
</evidence>
<feature type="transmembrane region" description="Helical" evidence="1">
    <location>
        <begin position="77"/>
        <end position="96"/>
    </location>
</feature>
<dbReference type="STRING" id="471514.AN477_05755"/>
<evidence type="ECO:0000313" key="3">
    <source>
        <dbReference type="Proteomes" id="UP000050482"/>
    </source>
</evidence>
<evidence type="ECO:0008006" key="4">
    <source>
        <dbReference type="Google" id="ProtNLM"/>
    </source>
</evidence>
<dbReference type="EMBL" id="LJCO01000028">
    <property type="protein sequence ID" value="KPV44700.1"/>
    <property type="molecule type" value="Genomic_DNA"/>
</dbReference>
<keyword evidence="1" id="KW-0472">Membrane</keyword>
<reference evidence="2 3" key="1">
    <citation type="submission" date="2015-09" db="EMBL/GenBank/DDBJ databases">
        <title>Draft genome sequence of Alicyclobacillus ferrooxydans DSM 22381.</title>
        <authorList>
            <person name="Hemp J."/>
        </authorList>
    </citation>
    <scope>NUCLEOTIDE SEQUENCE [LARGE SCALE GENOMIC DNA]</scope>
    <source>
        <strain evidence="2 3">TC-34</strain>
    </source>
</reference>
<name>A0A0P9CFZ1_9BACL</name>
<dbReference type="AlphaFoldDB" id="A0A0P9CFZ1"/>
<feature type="transmembrane region" description="Helical" evidence="1">
    <location>
        <begin position="284"/>
        <end position="301"/>
    </location>
</feature>